<comment type="similarity">
    <text evidence="1">Belongs to the LysR transcriptional regulatory family.</text>
</comment>
<dbReference type="SUPFAM" id="SSF53850">
    <property type="entry name" value="Periplasmic binding protein-like II"/>
    <property type="match status" value="1"/>
</dbReference>
<name>A0ABT0I2C0_9LACO</name>
<evidence type="ECO:0000313" key="7">
    <source>
        <dbReference type="Proteomes" id="UP001522905"/>
    </source>
</evidence>
<dbReference type="InterPro" id="IPR050950">
    <property type="entry name" value="HTH-type_LysR_regulators"/>
</dbReference>
<evidence type="ECO:0000313" key="6">
    <source>
        <dbReference type="EMBL" id="MCK8624873.1"/>
    </source>
</evidence>
<dbReference type="Proteomes" id="UP001522905">
    <property type="component" value="Unassembled WGS sequence"/>
</dbReference>
<evidence type="ECO:0000256" key="4">
    <source>
        <dbReference type="ARBA" id="ARBA00023163"/>
    </source>
</evidence>
<protein>
    <submittedName>
        <fullName evidence="6">LysR family transcriptional regulator</fullName>
    </submittedName>
</protein>
<evidence type="ECO:0000256" key="1">
    <source>
        <dbReference type="ARBA" id="ARBA00009437"/>
    </source>
</evidence>
<dbReference type="InterPro" id="IPR000847">
    <property type="entry name" value="LysR_HTH_N"/>
</dbReference>
<dbReference type="PANTHER" id="PTHR30419">
    <property type="entry name" value="HTH-TYPE TRANSCRIPTIONAL REGULATOR YBHD"/>
    <property type="match status" value="1"/>
</dbReference>
<evidence type="ECO:0000256" key="3">
    <source>
        <dbReference type="ARBA" id="ARBA00023125"/>
    </source>
</evidence>
<keyword evidence="4" id="KW-0804">Transcription</keyword>
<dbReference type="PANTHER" id="PTHR30419:SF8">
    <property type="entry name" value="NITROGEN ASSIMILATION TRANSCRIPTIONAL ACTIVATOR-RELATED"/>
    <property type="match status" value="1"/>
</dbReference>
<dbReference type="InterPro" id="IPR036390">
    <property type="entry name" value="WH_DNA-bd_sf"/>
</dbReference>
<proteinExistence type="inferred from homology"/>
<organism evidence="6 7">
    <name type="scientific">Apilactobacillus xinyiensis</name>
    <dbReference type="NCBI Taxonomy" id="2841032"/>
    <lineage>
        <taxon>Bacteria</taxon>
        <taxon>Bacillati</taxon>
        <taxon>Bacillota</taxon>
        <taxon>Bacilli</taxon>
        <taxon>Lactobacillales</taxon>
        <taxon>Lactobacillaceae</taxon>
        <taxon>Apilactobacillus</taxon>
    </lineage>
</organism>
<keyword evidence="2" id="KW-0805">Transcription regulation</keyword>
<evidence type="ECO:0000256" key="2">
    <source>
        <dbReference type="ARBA" id="ARBA00023015"/>
    </source>
</evidence>
<keyword evidence="3" id="KW-0238">DNA-binding</keyword>
<dbReference type="InterPro" id="IPR036388">
    <property type="entry name" value="WH-like_DNA-bd_sf"/>
</dbReference>
<dbReference type="Gene3D" id="3.40.190.290">
    <property type="match status" value="1"/>
</dbReference>
<accession>A0ABT0I2C0</accession>
<keyword evidence="7" id="KW-1185">Reference proteome</keyword>
<comment type="caution">
    <text evidence="6">The sequence shown here is derived from an EMBL/GenBank/DDBJ whole genome shotgun (WGS) entry which is preliminary data.</text>
</comment>
<dbReference type="SUPFAM" id="SSF46785">
    <property type="entry name" value="Winged helix' DNA-binding domain"/>
    <property type="match status" value="1"/>
</dbReference>
<dbReference type="PRINTS" id="PR00039">
    <property type="entry name" value="HTHLYSR"/>
</dbReference>
<evidence type="ECO:0000259" key="5">
    <source>
        <dbReference type="PROSITE" id="PS50931"/>
    </source>
</evidence>
<sequence>MNTKDLAYFTCLVEIKNFSKVAEHFKVQQPTITTAIKRLEKEFSTTLFIRDRKHNTLEITTSGQQLFQRSQIILNELTLAQKEIDRINREQLVLGLPPIIENHYFSKICQKLADAQILNRLTTVEAGSVSLTQAIHEGTIDLSLLGSINPINDDDLIASEIERQPFCIYVSNKHPLAKYDQIRFKTLVNENFVFFKQNFIHNQAFTQLSHQNNFHPKIIFKSNDLNMLMKLINQNLGIGFFTRIVNTDAYDIKKLNLLDANAPQFITSLVYRRHQFLTPSQIQLINVLKNNL</sequence>
<dbReference type="Gene3D" id="1.10.10.10">
    <property type="entry name" value="Winged helix-like DNA-binding domain superfamily/Winged helix DNA-binding domain"/>
    <property type="match status" value="1"/>
</dbReference>
<dbReference type="PROSITE" id="PS50931">
    <property type="entry name" value="HTH_LYSR"/>
    <property type="match status" value="1"/>
</dbReference>
<reference evidence="6 7" key="1">
    <citation type="submission" date="2021-11" db="EMBL/GenBank/DDBJ databases">
        <title>Comparative genomics of bee honey and flower isolates.</title>
        <authorList>
            <person name="Bechtner J.D."/>
            <person name="Gallus M.K."/>
            <person name="Ehrmann M."/>
        </authorList>
    </citation>
    <scope>NUCLEOTIDE SEQUENCE [LARGE SCALE GENOMIC DNA]</scope>
    <source>
        <strain evidence="6 7">M161</strain>
    </source>
</reference>
<dbReference type="RefSeq" id="WP_248601760.1">
    <property type="nucleotide sequence ID" value="NZ_JAJIAO010000004.1"/>
</dbReference>
<dbReference type="EMBL" id="JAJIAO010000004">
    <property type="protein sequence ID" value="MCK8624873.1"/>
    <property type="molecule type" value="Genomic_DNA"/>
</dbReference>
<dbReference type="InterPro" id="IPR005119">
    <property type="entry name" value="LysR_subst-bd"/>
</dbReference>
<gene>
    <name evidence="6" type="ORF">LNP07_05010</name>
</gene>
<dbReference type="Pfam" id="PF00126">
    <property type="entry name" value="HTH_1"/>
    <property type="match status" value="1"/>
</dbReference>
<dbReference type="Pfam" id="PF03466">
    <property type="entry name" value="LysR_substrate"/>
    <property type="match status" value="1"/>
</dbReference>
<feature type="domain" description="HTH lysR-type" evidence="5">
    <location>
        <begin position="1"/>
        <end position="60"/>
    </location>
</feature>